<proteinExistence type="inferred from homology"/>
<evidence type="ECO:0000256" key="4">
    <source>
        <dbReference type="ARBA" id="ARBA00022729"/>
    </source>
</evidence>
<dbReference type="KEGG" id="rml:FF011L_53500"/>
<keyword evidence="6" id="KW-0106">Calcium</keyword>
<accession>A0A517MNS7</accession>
<evidence type="ECO:0000259" key="7">
    <source>
        <dbReference type="Pfam" id="PF00884"/>
    </source>
</evidence>
<dbReference type="PANTHER" id="PTHR45953">
    <property type="entry name" value="IDURONATE 2-SULFATASE"/>
    <property type="match status" value="1"/>
</dbReference>
<dbReference type="AlphaFoldDB" id="A0A517MNS7"/>
<name>A0A517MNS7_9BACT</name>
<protein>
    <submittedName>
        <fullName evidence="8">Choline-sulfatase</fullName>
        <ecNumber evidence="8">3.1.6.6</ecNumber>
    </submittedName>
</protein>
<dbReference type="InterPro" id="IPR000917">
    <property type="entry name" value="Sulfatase_N"/>
</dbReference>
<dbReference type="InterPro" id="IPR035874">
    <property type="entry name" value="IDS"/>
</dbReference>
<dbReference type="Gene3D" id="3.40.720.10">
    <property type="entry name" value="Alkaline Phosphatase, subunit A"/>
    <property type="match status" value="1"/>
</dbReference>
<dbReference type="Pfam" id="PF00884">
    <property type="entry name" value="Sulfatase"/>
    <property type="match status" value="1"/>
</dbReference>
<evidence type="ECO:0000313" key="8">
    <source>
        <dbReference type="EMBL" id="QDS96538.1"/>
    </source>
</evidence>
<organism evidence="8 9">
    <name type="scientific">Roseimaritima multifibrata</name>
    <dbReference type="NCBI Taxonomy" id="1930274"/>
    <lineage>
        <taxon>Bacteria</taxon>
        <taxon>Pseudomonadati</taxon>
        <taxon>Planctomycetota</taxon>
        <taxon>Planctomycetia</taxon>
        <taxon>Pirellulales</taxon>
        <taxon>Pirellulaceae</taxon>
        <taxon>Roseimaritima</taxon>
    </lineage>
</organism>
<evidence type="ECO:0000256" key="5">
    <source>
        <dbReference type="ARBA" id="ARBA00022801"/>
    </source>
</evidence>
<dbReference type="SUPFAM" id="SSF53649">
    <property type="entry name" value="Alkaline phosphatase-like"/>
    <property type="match status" value="1"/>
</dbReference>
<feature type="domain" description="Sulfatase N-terminal" evidence="7">
    <location>
        <begin position="31"/>
        <end position="387"/>
    </location>
</feature>
<dbReference type="GO" id="GO:0047753">
    <property type="term" value="F:choline-sulfatase activity"/>
    <property type="evidence" value="ECO:0007669"/>
    <property type="project" value="UniProtKB-EC"/>
</dbReference>
<evidence type="ECO:0000256" key="3">
    <source>
        <dbReference type="ARBA" id="ARBA00022723"/>
    </source>
</evidence>
<dbReference type="GO" id="GO:0004423">
    <property type="term" value="F:iduronate-2-sulfatase activity"/>
    <property type="evidence" value="ECO:0007669"/>
    <property type="project" value="InterPro"/>
</dbReference>
<comment type="cofactor">
    <cofactor evidence="1">
        <name>Ca(2+)</name>
        <dbReference type="ChEBI" id="CHEBI:29108"/>
    </cofactor>
</comment>
<dbReference type="EC" id="3.1.6.6" evidence="8"/>
<evidence type="ECO:0000256" key="1">
    <source>
        <dbReference type="ARBA" id="ARBA00001913"/>
    </source>
</evidence>
<dbReference type="RefSeq" id="WP_218932877.1">
    <property type="nucleotide sequence ID" value="NZ_CP036262.1"/>
</dbReference>
<evidence type="ECO:0000313" key="9">
    <source>
        <dbReference type="Proteomes" id="UP000320672"/>
    </source>
</evidence>
<dbReference type="GO" id="GO:0046872">
    <property type="term" value="F:metal ion binding"/>
    <property type="evidence" value="ECO:0007669"/>
    <property type="project" value="UniProtKB-KW"/>
</dbReference>
<evidence type="ECO:0000256" key="2">
    <source>
        <dbReference type="ARBA" id="ARBA00008779"/>
    </source>
</evidence>
<dbReference type="Proteomes" id="UP000320672">
    <property type="component" value="Chromosome"/>
</dbReference>
<evidence type="ECO:0000256" key="6">
    <source>
        <dbReference type="ARBA" id="ARBA00022837"/>
    </source>
</evidence>
<reference evidence="8 9" key="1">
    <citation type="submission" date="2019-02" db="EMBL/GenBank/DDBJ databases">
        <title>Deep-cultivation of Planctomycetes and their phenomic and genomic characterization uncovers novel biology.</title>
        <authorList>
            <person name="Wiegand S."/>
            <person name="Jogler M."/>
            <person name="Boedeker C."/>
            <person name="Pinto D."/>
            <person name="Vollmers J."/>
            <person name="Rivas-Marin E."/>
            <person name="Kohn T."/>
            <person name="Peeters S.H."/>
            <person name="Heuer A."/>
            <person name="Rast P."/>
            <person name="Oberbeckmann S."/>
            <person name="Bunk B."/>
            <person name="Jeske O."/>
            <person name="Meyerdierks A."/>
            <person name="Storesund J.E."/>
            <person name="Kallscheuer N."/>
            <person name="Luecker S."/>
            <person name="Lage O.M."/>
            <person name="Pohl T."/>
            <person name="Merkel B.J."/>
            <person name="Hornburger P."/>
            <person name="Mueller R.-W."/>
            <person name="Bruemmer F."/>
            <person name="Labrenz M."/>
            <person name="Spormann A.M."/>
            <person name="Op den Camp H."/>
            <person name="Overmann J."/>
            <person name="Amann R."/>
            <person name="Jetten M.S.M."/>
            <person name="Mascher T."/>
            <person name="Medema M.H."/>
            <person name="Devos D.P."/>
            <person name="Kaster A.-K."/>
            <person name="Ovreas L."/>
            <person name="Rohde M."/>
            <person name="Galperin M.Y."/>
            <person name="Jogler C."/>
        </authorList>
    </citation>
    <scope>NUCLEOTIDE SEQUENCE [LARGE SCALE GENOMIC DNA]</scope>
    <source>
        <strain evidence="8 9">FF011L</strain>
    </source>
</reference>
<dbReference type="EMBL" id="CP036262">
    <property type="protein sequence ID" value="QDS96538.1"/>
    <property type="molecule type" value="Genomic_DNA"/>
</dbReference>
<keyword evidence="4" id="KW-0732">Signal</keyword>
<dbReference type="GO" id="GO:0005737">
    <property type="term" value="C:cytoplasm"/>
    <property type="evidence" value="ECO:0007669"/>
    <property type="project" value="TreeGrafter"/>
</dbReference>
<dbReference type="InterPro" id="IPR017850">
    <property type="entry name" value="Alkaline_phosphatase_core_sf"/>
</dbReference>
<dbReference type="CDD" id="cd16030">
    <property type="entry name" value="iduronate-2-sulfatase"/>
    <property type="match status" value="1"/>
</dbReference>
<keyword evidence="5 8" id="KW-0378">Hydrolase</keyword>
<dbReference type="PANTHER" id="PTHR45953:SF1">
    <property type="entry name" value="IDURONATE 2-SULFATASE"/>
    <property type="match status" value="1"/>
</dbReference>
<comment type="similarity">
    <text evidence="2">Belongs to the sulfatase family.</text>
</comment>
<sequence length="494" mass="55327">MKSCCGLIQLFVSSLLIVLGMAPGSLHAERPNVLFIAIDDLNDYISPLANHPHIQTPNFERLAKRSVTFTNAHCAAPACHPSRVSVLTGVHPTRSGLYRNLFGAHGPRWREESPVLKDAVVLSQHFRDHGYRAVGGGKIFHTLQWTPGDSQNDPAAWDDYRGDPLDPISADWPRPSFVGKKGQNAGFTGKRPLSHFLFGANPIQLTADQGDGAVVDWAIENMHAPTEQPLFLAVGLFRPHIPWEVPQEWFDLYPESRLELPAHLVDDLADAHSHGREHWHKWVTDNKQWKTMLRGYLASISYVDHQLGRLLDGLDESPLAENTVVVLWSDHGFNIGEKENWEKFALWQQTTRTPLFIHAPGISQDGKRTNQPTTLTDIYPTLCELAGLPVPKQCTGISLVPQLEHPDQTDRRTSLTSYVFTANGQPAHGISDTRYRYIQYPDGFEELYDLQTDPHEFHNLADKPDFQEIKKRLSKGVPADVAEDVGALQGKGKD</sequence>
<gene>
    <name evidence="8" type="primary">betC_12</name>
    <name evidence="8" type="ORF">FF011L_53500</name>
</gene>
<keyword evidence="3" id="KW-0479">Metal-binding</keyword>
<keyword evidence="9" id="KW-1185">Reference proteome</keyword>